<evidence type="ECO:0000313" key="3">
    <source>
        <dbReference type="EMBL" id="RWS29079.1"/>
    </source>
</evidence>
<sequence>MTTGYPHIDVVIASLHNKLGLKYFEDLKFEKALKCYNDAINLDSSNIEYYENRVNCFIELWSYDNAISDATQISTLEELSVKSYELQLKCHLIFGKFLQASICYENMLEECGESEITLSFAETLEQVSTLDDEWKQSIQEEKYNEALTAISDLNDIAYRSTHHRLIEASVLYKLQDYLQSFKCAKSVLFVEPRNQQALIVVEKCQIEYAAIYALYQLLNIEFPSEIL</sequence>
<dbReference type="OrthoDB" id="2017782at2759"/>
<dbReference type="Proteomes" id="UP000288716">
    <property type="component" value="Unassembled WGS sequence"/>
</dbReference>
<protein>
    <submittedName>
        <fullName evidence="3">Uncharacterized protein</fullName>
    </submittedName>
</protein>
<dbReference type="EMBL" id="NCKV01001079">
    <property type="protein sequence ID" value="RWS29079.1"/>
    <property type="molecule type" value="Genomic_DNA"/>
</dbReference>
<dbReference type="SMART" id="SM00028">
    <property type="entry name" value="TPR"/>
    <property type="match status" value="1"/>
</dbReference>
<feature type="repeat" description="TPR" evidence="2">
    <location>
        <begin position="13"/>
        <end position="46"/>
    </location>
</feature>
<dbReference type="Gene3D" id="1.25.40.10">
    <property type="entry name" value="Tetratricopeptide repeat domain"/>
    <property type="match status" value="1"/>
</dbReference>
<dbReference type="PANTHER" id="PTHR45188:SF2">
    <property type="entry name" value="DNAJ HOMOLOG SUBFAMILY C MEMBER 7"/>
    <property type="match status" value="1"/>
</dbReference>
<name>A0A443SNG9_9ACAR</name>
<dbReference type="STRING" id="299467.A0A443SNG9"/>
<reference evidence="3 4" key="1">
    <citation type="journal article" date="2018" name="Gigascience">
        <title>Genomes of trombidid mites reveal novel predicted allergens and laterally-transferred genes associated with secondary metabolism.</title>
        <authorList>
            <person name="Dong X."/>
            <person name="Chaisiri K."/>
            <person name="Xia D."/>
            <person name="Armstrong S.D."/>
            <person name="Fang Y."/>
            <person name="Donnelly M.J."/>
            <person name="Kadowaki T."/>
            <person name="McGarry J.W."/>
            <person name="Darby A.C."/>
            <person name="Makepeace B.L."/>
        </authorList>
    </citation>
    <scope>NUCLEOTIDE SEQUENCE [LARGE SCALE GENOMIC DNA]</scope>
    <source>
        <strain evidence="3">UoL-UT</strain>
    </source>
</reference>
<evidence type="ECO:0000256" key="1">
    <source>
        <dbReference type="ARBA" id="ARBA00022737"/>
    </source>
</evidence>
<keyword evidence="1" id="KW-0677">Repeat</keyword>
<evidence type="ECO:0000256" key="2">
    <source>
        <dbReference type="PROSITE-ProRule" id="PRU00339"/>
    </source>
</evidence>
<keyword evidence="2" id="KW-0802">TPR repeat</keyword>
<proteinExistence type="predicted"/>
<dbReference type="AlphaFoldDB" id="A0A443SNG9"/>
<dbReference type="VEuPathDB" id="VectorBase:LDEU002961"/>
<organism evidence="3 4">
    <name type="scientific">Leptotrombidium deliense</name>
    <dbReference type="NCBI Taxonomy" id="299467"/>
    <lineage>
        <taxon>Eukaryota</taxon>
        <taxon>Metazoa</taxon>
        <taxon>Ecdysozoa</taxon>
        <taxon>Arthropoda</taxon>
        <taxon>Chelicerata</taxon>
        <taxon>Arachnida</taxon>
        <taxon>Acari</taxon>
        <taxon>Acariformes</taxon>
        <taxon>Trombidiformes</taxon>
        <taxon>Prostigmata</taxon>
        <taxon>Anystina</taxon>
        <taxon>Parasitengona</taxon>
        <taxon>Trombiculoidea</taxon>
        <taxon>Trombiculidae</taxon>
        <taxon>Leptotrombidium</taxon>
    </lineage>
</organism>
<accession>A0A443SNG9</accession>
<dbReference type="InterPro" id="IPR019734">
    <property type="entry name" value="TPR_rpt"/>
</dbReference>
<dbReference type="PANTHER" id="PTHR45188">
    <property type="entry name" value="DNAJ PROTEIN P58IPK HOMOLOG"/>
    <property type="match status" value="1"/>
</dbReference>
<dbReference type="PROSITE" id="PS50005">
    <property type="entry name" value="TPR"/>
    <property type="match status" value="1"/>
</dbReference>
<evidence type="ECO:0000313" key="4">
    <source>
        <dbReference type="Proteomes" id="UP000288716"/>
    </source>
</evidence>
<gene>
    <name evidence="3" type="ORF">B4U80_12748</name>
</gene>
<comment type="caution">
    <text evidence="3">The sequence shown here is derived from an EMBL/GenBank/DDBJ whole genome shotgun (WGS) entry which is preliminary data.</text>
</comment>
<keyword evidence="4" id="KW-1185">Reference proteome</keyword>
<dbReference type="SUPFAM" id="SSF48452">
    <property type="entry name" value="TPR-like"/>
    <property type="match status" value="2"/>
</dbReference>
<dbReference type="InterPro" id="IPR011990">
    <property type="entry name" value="TPR-like_helical_dom_sf"/>
</dbReference>